<protein>
    <submittedName>
        <fullName evidence="1">Uncharacterized protein</fullName>
    </submittedName>
</protein>
<name>A0A6J5P4I8_9CAUD</name>
<accession>A0A6J5P4I8</accession>
<evidence type="ECO:0000313" key="1">
    <source>
        <dbReference type="EMBL" id="CAB4162454.1"/>
    </source>
</evidence>
<organism evidence="1">
    <name type="scientific">uncultured Caudovirales phage</name>
    <dbReference type="NCBI Taxonomy" id="2100421"/>
    <lineage>
        <taxon>Viruses</taxon>
        <taxon>Duplodnaviria</taxon>
        <taxon>Heunggongvirae</taxon>
        <taxon>Uroviricota</taxon>
        <taxon>Caudoviricetes</taxon>
        <taxon>Peduoviridae</taxon>
        <taxon>Maltschvirus</taxon>
        <taxon>Maltschvirus maltsch</taxon>
    </lineage>
</organism>
<sequence>MNKDLQTIKELIAEMKAQFSKSVETFEQATLTDGVTVIEYDALEVGMPVFVVADGERIPAPEGTHSLSGELAGVSIVVDAEGIITEVIDERVNEGDGEVAVEETSSDFQAISAEMLPQVLEDITEVIAERLGLEMGVAYDVATAVIAKINEETTMPVAESMSAEIVESIVNAKLEAFSKAVEGLAEMTKAIAENNTTLVNELSSLKSEFESFKGQPSVETKEAEKFSKVGNLTARQMFLKRNK</sequence>
<proteinExistence type="predicted"/>
<gene>
    <name evidence="1" type="ORF">UFOVP775_41</name>
</gene>
<reference evidence="1" key="1">
    <citation type="submission" date="2020-04" db="EMBL/GenBank/DDBJ databases">
        <authorList>
            <person name="Chiriac C."/>
            <person name="Salcher M."/>
            <person name="Ghai R."/>
            <person name="Kavagutti S V."/>
        </authorList>
    </citation>
    <scope>NUCLEOTIDE SEQUENCE</scope>
</reference>
<dbReference type="EMBL" id="LR796725">
    <property type="protein sequence ID" value="CAB4162454.1"/>
    <property type="molecule type" value="Genomic_DNA"/>
</dbReference>